<name>F2JLQ9_CELLD</name>
<dbReference type="STRING" id="642492.Clole_2888"/>
<dbReference type="SUPFAM" id="SSF103190">
    <property type="entry name" value="Sensory domain-like"/>
    <property type="match status" value="1"/>
</dbReference>
<reference evidence="8 9" key="1">
    <citation type="journal article" date="2011" name="J. Bacteriol.">
        <title>Complete genome sequence of the cellulose-degrading bacterium Cellulosilyticum lentocellum.</title>
        <authorList>
            <consortium name="US DOE Joint Genome Institute"/>
            <person name="Miller D.A."/>
            <person name="Suen G."/>
            <person name="Bruce D."/>
            <person name="Copeland A."/>
            <person name="Cheng J.F."/>
            <person name="Detter C."/>
            <person name="Goodwin L.A."/>
            <person name="Han C.S."/>
            <person name="Hauser L.J."/>
            <person name="Land M.L."/>
            <person name="Lapidus A."/>
            <person name="Lucas S."/>
            <person name="Meincke L."/>
            <person name="Pitluck S."/>
            <person name="Tapia R."/>
            <person name="Teshima H."/>
            <person name="Woyke T."/>
            <person name="Fox B.G."/>
            <person name="Angert E.R."/>
            <person name="Currie C.R."/>
        </authorList>
    </citation>
    <scope>NUCLEOTIDE SEQUENCE [LARGE SCALE GENOMIC DNA]</scope>
    <source>
        <strain evidence="9">ATCC 49066 / DSM 5427 / NCIMB 11756 / RHM5</strain>
    </source>
</reference>
<dbReference type="Gene3D" id="1.10.287.950">
    <property type="entry name" value="Methyl-accepting chemotaxis protein"/>
    <property type="match status" value="1"/>
</dbReference>
<evidence type="ECO:0000256" key="1">
    <source>
        <dbReference type="ARBA" id="ARBA00004429"/>
    </source>
</evidence>
<keyword evidence="9" id="KW-1185">Reference proteome</keyword>
<keyword evidence="5" id="KW-0812">Transmembrane</keyword>
<gene>
    <name evidence="8" type="ordered locus">Clole_2888</name>
</gene>
<dbReference type="PROSITE" id="PS50192">
    <property type="entry name" value="T_SNARE"/>
    <property type="match status" value="1"/>
</dbReference>
<dbReference type="EMBL" id="CP002582">
    <property type="protein sequence ID" value="ADZ84585.1"/>
    <property type="molecule type" value="Genomic_DNA"/>
</dbReference>
<dbReference type="PROSITE" id="PS50111">
    <property type="entry name" value="CHEMOTAXIS_TRANSDUC_2"/>
    <property type="match status" value="1"/>
</dbReference>
<feature type="transmembrane region" description="Helical" evidence="5">
    <location>
        <begin position="7"/>
        <end position="24"/>
    </location>
</feature>
<feature type="domain" description="Methyl-accepting transducer" evidence="6">
    <location>
        <begin position="93"/>
        <end position="329"/>
    </location>
</feature>
<dbReference type="AlphaFoldDB" id="F2JLQ9"/>
<evidence type="ECO:0000256" key="2">
    <source>
        <dbReference type="ARBA" id="ARBA00022519"/>
    </source>
</evidence>
<dbReference type="PANTHER" id="PTHR32089:SF112">
    <property type="entry name" value="LYSOZYME-LIKE PROTEIN-RELATED"/>
    <property type="match status" value="1"/>
</dbReference>
<dbReference type="PANTHER" id="PTHR32089">
    <property type="entry name" value="METHYL-ACCEPTING CHEMOTAXIS PROTEIN MCPB"/>
    <property type="match status" value="1"/>
</dbReference>
<dbReference type="SMART" id="SM00283">
    <property type="entry name" value="MA"/>
    <property type="match status" value="1"/>
</dbReference>
<dbReference type="CDD" id="cd18773">
    <property type="entry name" value="PDC1_HK_sensor"/>
    <property type="match status" value="1"/>
</dbReference>
<dbReference type="HOGENOM" id="CLU_000445_107_18_9"/>
<dbReference type="eggNOG" id="COG0840">
    <property type="taxonomic scope" value="Bacteria"/>
</dbReference>
<keyword evidence="2" id="KW-1003">Cell membrane</keyword>
<evidence type="ECO:0000313" key="9">
    <source>
        <dbReference type="Proteomes" id="UP000008467"/>
    </source>
</evidence>
<evidence type="ECO:0000256" key="3">
    <source>
        <dbReference type="ARBA" id="ARBA00023224"/>
    </source>
</evidence>
<keyword evidence="5" id="KW-0472">Membrane</keyword>
<evidence type="ECO:0000259" key="6">
    <source>
        <dbReference type="PROSITE" id="PS50111"/>
    </source>
</evidence>
<dbReference type="Proteomes" id="UP000008467">
    <property type="component" value="Chromosome"/>
</dbReference>
<evidence type="ECO:0000313" key="8">
    <source>
        <dbReference type="EMBL" id="ADZ84585.1"/>
    </source>
</evidence>
<dbReference type="KEGG" id="cle:Clole_2888"/>
<dbReference type="SUPFAM" id="SSF58104">
    <property type="entry name" value="Methyl-accepting chemotaxis protein (MCP) signaling domain"/>
    <property type="match status" value="1"/>
</dbReference>
<dbReference type="GO" id="GO:0007165">
    <property type="term" value="P:signal transduction"/>
    <property type="evidence" value="ECO:0007669"/>
    <property type="project" value="UniProtKB-KW"/>
</dbReference>
<keyword evidence="3 4" id="KW-0807">Transducer</keyword>
<proteinExistence type="predicted"/>
<dbReference type="Pfam" id="PF00015">
    <property type="entry name" value="MCPsignal"/>
    <property type="match status" value="1"/>
</dbReference>
<evidence type="ECO:0000256" key="5">
    <source>
        <dbReference type="SAM" id="Phobius"/>
    </source>
</evidence>
<dbReference type="InterPro" id="IPR004089">
    <property type="entry name" value="MCPsignal_dom"/>
</dbReference>
<sequence>MNSKMSSITSVLMIIVIGVGSSFFPIQKNIIVWLIGMVSVIGLEMYRGHKIVKEKARLVNELMEKQKDYKKLGYEMSVASSQVAAVSEDLYVTLEENTVFTEQLYAEAQEMAVLNSQVNATLEDTVEAVNEVHEVQEHVGTTTSRLTEISQHSQKTINKSLAEVMDILNNIKEIEMTSQTTIAYMSELNGTSNQIVDILNTVRDISSQTHLLALNASIESARAGEAGRGFAVVADEIRKLATNTANAVTEVNTLIDNIQGALKNVNTHLESSNKQIEEGVKKSMRVEKGLEKIQTSFEEVTDLVGDMSQLSDKEVTLASSVQLCMGTMENNALQTADSVQSVYSSIEKQKDSLGNLVRMGELLNNSSKDLTELIEEYKLDDLSEFNTDTLVGYMSHFEEMVKNFTKDKTFIELDQGTHRLALEKMLKENDFIEAAWTNGHKGRFVVSIPPAGIANGNVREWFKEAIAGHVYSSKPYISSITKTPCVTFSAPIKQKDGTIRGVIGVDIKLKAETVQ</sequence>
<dbReference type="RefSeq" id="WP_013657865.1">
    <property type="nucleotide sequence ID" value="NC_015275.1"/>
</dbReference>
<dbReference type="InterPro" id="IPR000727">
    <property type="entry name" value="T_SNARE_dom"/>
</dbReference>
<evidence type="ECO:0000259" key="7">
    <source>
        <dbReference type="PROSITE" id="PS50192"/>
    </source>
</evidence>
<keyword evidence="5" id="KW-1133">Transmembrane helix</keyword>
<protein>
    <submittedName>
        <fullName evidence="8">Methyl-accepting chemotaxis sensory transducer with Cache sensor</fullName>
    </submittedName>
</protein>
<evidence type="ECO:0000256" key="4">
    <source>
        <dbReference type="PROSITE-ProRule" id="PRU00284"/>
    </source>
</evidence>
<feature type="domain" description="T-SNARE coiled-coil homology" evidence="7">
    <location>
        <begin position="236"/>
        <end position="279"/>
    </location>
</feature>
<organism evidence="8 9">
    <name type="scientific">Cellulosilyticum lentocellum (strain ATCC 49066 / DSM 5427 / NCIMB 11756 / RHM5)</name>
    <name type="common">Clostridium lentocellum</name>
    <dbReference type="NCBI Taxonomy" id="642492"/>
    <lineage>
        <taxon>Bacteria</taxon>
        <taxon>Bacillati</taxon>
        <taxon>Bacillota</taxon>
        <taxon>Clostridia</taxon>
        <taxon>Lachnospirales</taxon>
        <taxon>Cellulosilyticaceae</taxon>
        <taxon>Cellulosilyticum</taxon>
    </lineage>
</organism>
<keyword evidence="2" id="KW-0997">Cell inner membrane</keyword>
<accession>F2JLQ9</accession>
<comment type="subcellular location">
    <subcellularLocation>
        <location evidence="1">Cell inner membrane</location>
        <topology evidence="1">Multi-pass membrane protein</topology>
    </subcellularLocation>
</comment>
<dbReference type="InterPro" id="IPR029151">
    <property type="entry name" value="Sensor-like_sf"/>
</dbReference>
<dbReference type="GO" id="GO:0005886">
    <property type="term" value="C:plasma membrane"/>
    <property type="evidence" value="ECO:0007669"/>
    <property type="project" value="UniProtKB-SubCell"/>
</dbReference>
<dbReference type="Gene3D" id="3.30.450.20">
    <property type="entry name" value="PAS domain"/>
    <property type="match status" value="1"/>
</dbReference>
<dbReference type="Pfam" id="PF22673">
    <property type="entry name" value="MCP-like_PDC_1"/>
    <property type="match status" value="1"/>
</dbReference>